<evidence type="ECO:0000259" key="2">
    <source>
        <dbReference type="Pfam" id="PF10077"/>
    </source>
</evidence>
<dbReference type="InterPro" id="IPR018756">
    <property type="entry name" value="DUF2314"/>
</dbReference>
<name>A0A330HLU7_9HYPH</name>
<feature type="signal peptide" evidence="1">
    <location>
        <begin position="1"/>
        <end position="22"/>
    </location>
</feature>
<dbReference type="Pfam" id="PF10077">
    <property type="entry name" value="DUF2314"/>
    <property type="match status" value="1"/>
</dbReference>
<feature type="domain" description="DUF2314" evidence="2">
    <location>
        <begin position="35"/>
        <end position="159"/>
    </location>
</feature>
<proteinExistence type="predicted"/>
<keyword evidence="4" id="KW-1185">Reference proteome</keyword>
<reference evidence="4" key="1">
    <citation type="submission" date="2018-06" db="EMBL/GenBank/DDBJ databases">
        <authorList>
            <person name="Helene L.C."/>
            <person name="Dall'Agnol R."/>
            <person name="Delamuta J.R."/>
            <person name="Hungria M."/>
        </authorList>
    </citation>
    <scope>NUCLEOTIDE SEQUENCE [LARGE SCALE GENOMIC DNA]</scope>
    <source>
        <strain evidence="4">AC99b</strain>
    </source>
</reference>
<gene>
    <name evidence="3" type="ORF">DPM33_18600</name>
</gene>
<dbReference type="EMBL" id="QMBP01000008">
    <property type="protein sequence ID" value="RAZ89626.1"/>
    <property type="molecule type" value="Genomic_DNA"/>
</dbReference>
<evidence type="ECO:0000313" key="4">
    <source>
        <dbReference type="Proteomes" id="UP000251558"/>
    </source>
</evidence>
<evidence type="ECO:0000313" key="3">
    <source>
        <dbReference type="EMBL" id="RAZ89626.1"/>
    </source>
</evidence>
<dbReference type="OrthoDB" id="121776at2"/>
<comment type="caution">
    <text evidence="3">The sequence shown here is derived from an EMBL/GenBank/DDBJ whole genome shotgun (WGS) entry which is preliminary data.</text>
</comment>
<sequence>MVFAVRIALCLLLAFVPLHARAEGDDKVMMIASDDAEMAAAIAKARSSLDEFLALSEVPPPGTDKYKLKVMVVDGDAREHFWVIPFKRTATGFAGILANEPEIVHNVVLGQNIEFTRDDISDWGYTRNGHQVGSFTVCVMLKKMSQEEADYMRTQYGFDC</sequence>
<keyword evidence="1" id="KW-0732">Signal</keyword>
<feature type="chain" id="PRO_5016313671" description="DUF2314 domain-containing protein" evidence="1">
    <location>
        <begin position="23"/>
        <end position="160"/>
    </location>
</feature>
<dbReference type="RefSeq" id="WP_112098889.1">
    <property type="nucleotide sequence ID" value="NZ_QMBP01000008.1"/>
</dbReference>
<organism evidence="3 4">
    <name type="scientific">Mesorhizobium hawassense</name>
    <dbReference type="NCBI Taxonomy" id="1209954"/>
    <lineage>
        <taxon>Bacteria</taxon>
        <taxon>Pseudomonadati</taxon>
        <taxon>Pseudomonadota</taxon>
        <taxon>Alphaproteobacteria</taxon>
        <taxon>Hyphomicrobiales</taxon>
        <taxon>Phyllobacteriaceae</taxon>
        <taxon>Mesorhizobium</taxon>
    </lineage>
</organism>
<protein>
    <recommendedName>
        <fullName evidence="2">DUF2314 domain-containing protein</fullName>
    </recommendedName>
</protein>
<dbReference type="AlphaFoldDB" id="A0A330HLU7"/>
<accession>A0A330HLU7</accession>
<evidence type="ECO:0000256" key="1">
    <source>
        <dbReference type="SAM" id="SignalP"/>
    </source>
</evidence>
<dbReference type="Proteomes" id="UP000251558">
    <property type="component" value="Unassembled WGS sequence"/>
</dbReference>
<reference evidence="3 4" key="2">
    <citation type="submission" date="2018-07" db="EMBL/GenBank/DDBJ databases">
        <title>Diversity of Mesorhizobium strains in Brazil.</title>
        <authorList>
            <person name="Helene L.C.F."/>
            <person name="Dall'Agnol R."/>
            <person name="Delamuta J.R.M."/>
            <person name="Hungria M."/>
        </authorList>
    </citation>
    <scope>NUCLEOTIDE SEQUENCE [LARGE SCALE GENOMIC DNA]</scope>
    <source>
        <strain evidence="3 4">AC99b</strain>
    </source>
</reference>